<accession>A0A2A6CWM3</accession>
<dbReference type="GO" id="GO:0017158">
    <property type="term" value="P:regulation of calcium ion-dependent exocytosis"/>
    <property type="evidence" value="ECO:0000318"/>
    <property type="project" value="GO_Central"/>
</dbReference>
<dbReference type="AlphaFoldDB" id="A0A2A6CWM3"/>
<dbReference type="GO" id="GO:0070382">
    <property type="term" value="C:exocytic vesicle"/>
    <property type="evidence" value="ECO:0000318"/>
    <property type="project" value="GO_Central"/>
</dbReference>
<sequence>MAFSVPSHEANSIVLPLYAVYVAAVSFLGVLALVAAALWRMRPVDPDVADCEQQARLFDPSKLDASMLFDTQAKHIQPTLKSRVANTIHWKNASQQIIDTLRPEVVAEARGRLNFSLTFDNENSVLHVNIMEAIDLPAKDFTGSSDPYVRAFFLQCPQTSERTKVHRRNLAPKFNQTLSFPGYAIKRLHDMTLVLQVMDYDRFSSDDPIGEILLPLRNVKFENAPVYWKNLQRPTVSKENVGDVMLSLCYLPEANRITVSVIKARSLAAKDKLGSSDPYVKLWLVQSGEKLEKRKTAVKPCTLAPVFNESFAFEIPDKEKIGSEVNLVVTVMDYDMLSSNDEIGHVVLGPLGSDSGSRQWRQAIEHPEHPIASWHRLAPKW</sequence>
<dbReference type="GO" id="GO:0030424">
    <property type="term" value="C:axon"/>
    <property type="evidence" value="ECO:0000318"/>
    <property type="project" value="GO_Central"/>
</dbReference>
<dbReference type="GO" id="GO:0099502">
    <property type="term" value="P:calcium-dependent activation of synaptic vesicle fusion"/>
    <property type="evidence" value="ECO:0000318"/>
    <property type="project" value="GO_Central"/>
</dbReference>
<dbReference type="Pfam" id="PF00168">
    <property type="entry name" value="C2"/>
    <property type="match status" value="2"/>
</dbReference>
<dbReference type="GO" id="GO:0006906">
    <property type="term" value="P:vesicle fusion"/>
    <property type="evidence" value="ECO:0000318"/>
    <property type="project" value="GO_Central"/>
</dbReference>
<dbReference type="GO" id="GO:0045202">
    <property type="term" value="C:synapse"/>
    <property type="evidence" value="ECO:0000318"/>
    <property type="project" value="GO_Central"/>
</dbReference>
<keyword evidence="2" id="KW-1185">Reference proteome</keyword>
<dbReference type="InterPro" id="IPR001565">
    <property type="entry name" value="Synaptotagmin"/>
</dbReference>
<dbReference type="SUPFAM" id="SSF49562">
    <property type="entry name" value="C2 domain (Calcium/lipid-binding domain, CaLB)"/>
    <property type="match status" value="2"/>
</dbReference>
<protein>
    <submittedName>
        <fullName evidence="1">Snt-6</fullName>
    </submittedName>
</protein>
<dbReference type="OrthoDB" id="270970at2759"/>
<organism evidence="1 2">
    <name type="scientific">Pristionchus pacificus</name>
    <name type="common">Parasitic nematode worm</name>
    <dbReference type="NCBI Taxonomy" id="54126"/>
    <lineage>
        <taxon>Eukaryota</taxon>
        <taxon>Metazoa</taxon>
        <taxon>Ecdysozoa</taxon>
        <taxon>Nematoda</taxon>
        <taxon>Chromadorea</taxon>
        <taxon>Rhabditida</taxon>
        <taxon>Rhabditina</taxon>
        <taxon>Diplogasteromorpha</taxon>
        <taxon>Diplogasteroidea</taxon>
        <taxon>Neodiplogasteridae</taxon>
        <taxon>Pristionchus</taxon>
    </lineage>
</organism>
<dbReference type="PANTHER" id="PTHR10024:SF344">
    <property type="entry name" value="SYNAPTOTAGMIN-7"/>
    <property type="match status" value="1"/>
</dbReference>
<proteinExistence type="predicted"/>
<dbReference type="PANTHER" id="PTHR10024">
    <property type="entry name" value="SYNAPTOTAGMIN"/>
    <property type="match status" value="1"/>
</dbReference>
<dbReference type="GO" id="GO:0098793">
    <property type="term" value="C:presynapse"/>
    <property type="evidence" value="ECO:0007669"/>
    <property type="project" value="GOC"/>
</dbReference>
<dbReference type="GO" id="GO:0061891">
    <property type="term" value="F:calcium ion sensor activity"/>
    <property type="evidence" value="ECO:0000318"/>
    <property type="project" value="GO_Central"/>
</dbReference>
<dbReference type="Gene3D" id="2.60.40.150">
    <property type="entry name" value="C2 domain"/>
    <property type="match status" value="2"/>
</dbReference>
<dbReference type="FunFam" id="2.60.40.150:FF:000376">
    <property type="entry name" value="Protein CBR-SNT-6"/>
    <property type="match status" value="1"/>
</dbReference>
<dbReference type="GO" id="GO:0005886">
    <property type="term" value="C:plasma membrane"/>
    <property type="evidence" value="ECO:0000318"/>
    <property type="project" value="GO_Central"/>
</dbReference>
<dbReference type="GO" id="GO:0005544">
    <property type="term" value="F:calcium-dependent phospholipid binding"/>
    <property type="evidence" value="ECO:0000318"/>
    <property type="project" value="GO_Central"/>
</dbReference>
<dbReference type="CDD" id="cd00276">
    <property type="entry name" value="C2B_Synaptotagmin"/>
    <property type="match status" value="1"/>
</dbReference>
<accession>A0A8R1U6W6</accession>
<dbReference type="EnsemblMetazoa" id="PPA07979.1">
    <property type="protein sequence ID" value="PPA07979.1"/>
    <property type="gene ID" value="WBGene00097533"/>
</dbReference>
<dbReference type="SMART" id="SM00239">
    <property type="entry name" value="C2"/>
    <property type="match status" value="2"/>
</dbReference>
<gene>
    <name evidence="1" type="primary">WBGene00097533</name>
</gene>
<dbReference type="Proteomes" id="UP000005239">
    <property type="component" value="Unassembled WGS sequence"/>
</dbReference>
<dbReference type="FunFam" id="2.60.40.150:FF:000329">
    <property type="entry name" value="SyNapTotagmin"/>
    <property type="match status" value="1"/>
</dbReference>
<evidence type="ECO:0000313" key="1">
    <source>
        <dbReference type="EnsemblMetazoa" id="PPA07979.1"/>
    </source>
</evidence>
<reference evidence="2" key="1">
    <citation type="journal article" date="2008" name="Nat. Genet.">
        <title>The Pristionchus pacificus genome provides a unique perspective on nematode lifestyle and parasitism.</title>
        <authorList>
            <person name="Dieterich C."/>
            <person name="Clifton S.W."/>
            <person name="Schuster L.N."/>
            <person name="Chinwalla A."/>
            <person name="Delehaunty K."/>
            <person name="Dinkelacker I."/>
            <person name="Fulton L."/>
            <person name="Fulton R."/>
            <person name="Godfrey J."/>
            <person name="Minx P."/>
            <person name="Mitreva M."/>
            <person name="Roeseler W."/>
            <person name="Tian H."/>
            <person name="Witte H."/>
            <person name="Yang S.P."/>
            <person name="Wilson R.K."/>
            <person name="Sommer R.J."/>
        </authorList>
    </citation>
    <scope>NUCLEOTIDE SEQUENCE [LARGE SCALE GENOMIC DNA]</scope>
    <source>
        <strain evidence="2">PS312</strain>
    </source>
</reference>
<dbReference type="PROSITE" id="PS50004">
    <property type="entry name" value="C2"/>
    <property type="match status" value="2"/>
</dbReference>
<dbReference type="PRINTS" id="PR00399">
    <property type="entry name" value="SYNAPTOTAGMN"/>
</dbReference>
<dbReference type="GO" id="GO:0016192">
    <property type="term" value="P:vesicle-mediated transport"/>
    <property type="evidence" value="ECO:0000318"/>
    <property type="project" value="GO_Central"/>
</dbReference>
<name>A0A2A6CWM3_PRIPA</name>
<reference evidence="1" key="2">
    <citation type="submission" date="2022-06" db="UniProtKB">
        <authorList>
            <consortium name="EnsemblMetazoa"/>
        </authorList>
    </citation>
    <scope>IDENTIFICATION</scope>
    <source>
        <strain evidence="1">PS312</strain>
    </source>
</reference>
<dbReference type="InterPro" id="IPR000008">
    <property type="entry name" value="C2_dom"/>
</dbReference>
<dbReference type="InterPro" id="IPR035892">
    <property type="entry name" value="C2_domain_sf"/>
</dbReference>
<dbReference type="GO" id="GO:0000149">
    <property type="term" value="F:SNARE binding"/>
    <property type="evidence" value="ECO:0000318"/>
    <property type="project" value="GO_Central"/>
</dbReference>
<evidence type="ECO:0000313" key="2">
    <source>
        <dbReference type="Proteomes" id="UP000005239"/>
    </source>
</evidence>